<proteinExistence type="inferred from homology"/>
<dbReference type="SUPFAM" id="SSF52833">
    <property type="entry name" value="Thioredoxin-like"/>
    <property type="match status" value="1"/>
</dbReference>
<organism evidence="3 4">
    <name type="scientific">Acidiphilium iwatense</name>
    <dbReference type="NCBI Taxonomy" id="768198"/>
    <lineage>
        <taxon>Bacteria</taxon>
        <taxon>Pseudomonadati</taxon>
        <taxon>Pseudomonadota</taxon>
        <taxon>Alphaproteobacteria</taxon>
        <taxon>Acetobacterales</taxon>
        <taxon>Acidocellaceae</taxon>
        <taxon>Acidiphilium</taxon>
    </lineage>
</organism>
<dbReference type="PANTHER" id="PTHR12151:SF25">
    <property type="entry name" value="LINALOOL DEHYDRATASE_ISOMERASE DOMAIN-CONTAINING PROTEIN"/>
    <property type="match status" value="1"/>
</dbReference>
<reference evidence="3 4" key="1">
    <citation type="submission" date="2022-01" db="EMBL/GenBank/DDBJ databases">
        <authorList>
            <person name="Won M."/>
            <person name="Kim S.-J."/>
            <person name="Kwon S.-W."/>
        </authorList>
    </citation>
    <scope>NUCLEOTIDE SEQUENCE [LARGE SCALE GENOMIC DNA]</scope>
    <source>
        <strain evidence="3 4">KCTC 23505</strain>
    </source>
</reference>
<gene>
    <name evidence="3" type="ORF">L2A60_18380</name>
</gene>
<evidence type="ECO:0000256" key="2">
    <source>
        <dbReference type="SAM" id="SignalP"/>
    </source>
</evidence>
<name>A0ABS9E0U3_9PROT</name>
<evidence type="ECO:0000256" key="1">
    <source>
        <dbReference type="ARBA" id="ARBA00010996"/>
    </source>
</evidence>
<feature type="chain" id="PRO_5045723882" evidence="2">
    <location>
        <begin position="26"/>
        <end position="213"/>
    </location>
</feature>
<dbReference type="InterPro" id="IPR036249">
    <property type="entry name" value="Thioredoxin-like_sf"/>
</dbReference>
<dbReference type="EMBL" id="JAKGBZ010000065">
    <property type="protein sequence ID" value="MCF3948630.1"/>
    <property type="molecule type" value="Genomic_DNA"/>
</dbReference>
<comment type="caution">
    <text evidence="3">The sequence shown here is derived from an EMBL/GenBank/DDBJ whole genome shotgun (WGS) entry which is preliminary data.</text>
</comment>
<dbReference type="Pfam" id="PF02630">
    <property type="entry name" value="SCO1-SenC"/>
    <property type="match status" value="1"/>
</dbReference>
<protein>
    <submittedName>
        <fullName evidence="3">SCO family protein</fullName>
    </submittedName>
</protein>
<dbReference type="PANTHER" id="PTHR12151">
    <property type="entry name" value="ELECTRON TRANSPORT PROTIN SCO1/SENC FAMILY MEMBER"/>
    <property type="match status" value="1"/>
</dbReference>
<accession>A0ABS9E0U3</accession>
<dbReference type="Proteomes" id="UP001521209">
    <property type="component" value="Unassembled WGS sequence"/>
</dbReference>
<sequence>MMVRRLRLGGLAVLLLLAAIGPAAARSRPLASVDRPIAGLVPPLSLRMKDVETGKTVTAADFRGKVVMLFFGYTNCGDECPFTQYRVEQVFKTLGPLASHVVFLFVTVDPYRDTPQVLRYYIGLFGPHMVGLRGTPNQLFRLARRYRVVFSVQRSKNPAHYTVTHSAAIYVFGAHGDARFMITKLGVALKPDIAGIAHDLRTLIRHTQRSVAR</sequence>
<dbReference type="CDD" id="cd02968">
    <property type="entry name" value="SCO"/>
    <property type="match status" value="1"/>
</dbReference>
<evidence type="ECO:0000313" key="4">
    <source>
        <dbReference type="Proteomes" id="UP001521209"/>
    </source>
</evidence>
<dbReference type="Gene3D" id="3.40.30.10">
    <property type="entry name" value="Glutaredoxin"/>
    <property type="match status" value="1"/>
</dbReference>
<feature type="signal peptide" evidence="2">
    <location>
        <begin position="1"/>
        <end position="25"/>
    </location>
</feature>
<keyword evidence="2" id="KW-0732">Signal</keyword>
<keyword evidence="4" id="KW-1185">Reference proteome</keyword>
<evidence type="ECO:0000313" key="3">
    <source>
        <dbReference type="EMBL" id="MCF3948630.1"/>
    </source>
</evidence>
<comment type="similarity">
    <text evidence="1">Belongs to the SCO1/2 family.</text>
</comment>
<dbReference type="InterPro" id="IPR003782">
    <property type="entry name" value="SCO1/SenC"/>
</dbReference>